<dbReference type="SUPFAM" id="SSF48452">
    <property type="entry name" value="TPR-like"/>
    <property type="match status" value="1"/>
</dbReference>
<protein>
    <submittedName>
        <fullName evidence="1">Tetratricopeptide repeat protein</fullName>
    </submittedName>
</protein>
<proteinExistence type="predicted"/>
<reference evidence="1" key="1">
    <citation type="submission" date="2019-03" db="EMBL/GenBank/DDBJ databases">
        <title>Afifella sp. nov., isolated from activated sludge.</title>
        <authorList>
            <person name="Li Q."/>
            <person name="Liu Y."/>
        </authorList>
    </citation>
    <scope>NUCLEOTIDE SEQUENCE</scope>
    <source>
        <strain evidence="1">L72</strain>
    </source>
</reference>
<dbReference type="OrthoDB" id="146908at2"/>
<dbReference type="InterPro" id="IPR011990">
    <property type="entry name" value="TPR-like_helical_dom_sf"/>
</dbReference>
<dbReference type="RefSeq" id="WP_161138915.1">
    <property type="nucleotide sequence ID" value="NZ_SPKJ01000004.1"/>
</dbReference>
<dbReference type="InterPro" id="IPR029058">
    <property type="entry name" value="AB_hydrolase_fold"/>
</dbReference>
<dbReference type="Proteomes" id="UP000773614">
    <property type="component" value="Unassembled WGS sequence"/>
</dbReference>
<gene>
    <name evidence="1" type="ORF">E4O86_02375</name>
</gene>
<evidence type="ECO:0000313" key="2">
    <source>
        <dbReference type="Proteomes" id="UP000773614"/>
    </source>
</evidence>
<dbReference type="AlphaFoldDB" id="A0A964WS72"/>
<comment type="caution">
    <text evidence="1">The sequence shown here is derived from an EMBL/GenBank/DDBJ whole genome shotgun (WGS) entry which is preliminary data.</text>
</comment>
<dbReference type="Pfam" id="PF14559">
    <property type="entry name" value="TPR_19"/>
    <property type="match status" value="2"/>
</dbReference>
<organism evidence="1 2">
    <name type="scientific">Propylenella binzhouense</name>
    <dbReference type="NCBI Taxonomy" id="2555902"/>
    <lineage>
        <taxon>Bacteria</taxon>
        <taxon>Pseudomonadati</taxon>
        <taxon>Pseudomonadota</taxon>
        <taxon>Alphaproteobacteria</taxon>
        <taxon>Hyphomicrobiales</taxon>
        <taxon>Propylenellaceae</taxon>
        <taxon>Propylenella</taxon>
    </lineage>
</organism>
<accession>A0A964WS72</accession>
<dbReference type="Gene3D" id="1.25.40.10">
    <property type="entry name" value="Tetratricopeptide repeat domain"/>
    <property type="match status" value="1"/>
</dbReference>
<dbReference type="Gene3D" id="3.40.50.1820">
    <property type="entry name" value="alpha/beta hydrolase"/>
    <property type="match status" value="1"/>
</dbReference>
<dbReference type="SUPFAM" id="SSF53474">
    <property type="entry name" value="alpha/beta-Hydrolases"/>
    <property type="match status" value="1"/>
</dbReference>
<dbReference type="EMBL" id="SPKJ01000004">
    <property type="protein sequence ID" value="MYZ46566.1"/>
    <property type="molecule type" value="Genomic_DNA"/>
</dbReference>
<sequence>MSELLKPQVEGMEARATPEPFMAFFETLQRAMAAREFSTAQSILDSAEPGWRNRLPARRLEARLLLMQGRLPEAEAACRAILETRPDDVSVTALLCRVLAAAGRADEARDLFERHLWTSELTPEQKAGILADLTNAGGAGEIEAFVRRLEATRPLGPGESGRLAISEARLGLPERALERLMGVERANDLSQVQTSQLMQLLVQEFRLDEARARAAALTEREPTNPEWLLRLAQIEFLEGNISAAADRLAAALALAPGTPALLRALVGMPMSPDRFRDIFRQVEAARDHVEFTEVANWSFALAALQAREPEAAIKALETIGPGSDEFHANAQLMLSVLRSRPLEDWIARPRLADDPTRAARIVCRDGAAATLIVFPGLHNQFGNLPYGYLDVLLSELPANIVYLRDLGQTAFLDGTRGLGESEPAMADSLKRMAGELAAPRIVTLGSSIGGFAAIRYGARLGAAAAVSFSGPSKLYSTDDRPDRSKRRVGLAFMRRYSERQRDVLPDVRANPDMTVWHFAGAENVEDIGQQNRLLGLPQARLETVPGVASHNTVLPTIAAGRLLAIVARAVGGDA</sequence>
<keyword evidence="2" id="KW-1185">Reference proteome</keyword>
<name>A0A964WS72_9HYPH</name>
<evidence type="ECO:0000313" key="1">
    <source>
        <dbReference type="EMBL" id="MYZ46566.1"/>
    </source>
</evidence>